<dbReference type="RefSeq" id="WP_308986246.1">
    <property type="nucleotide sequence ID" value="NZ_JARXIC010000033.1"/>
</dbReference>
<reference evidence="2 3" key="1">
    <citation type="submission" date="2023-04" db="EMBL/GenBank/DDBJ databases">
        <title>A novel bacteria isolated from coastal sediment.</title>
        <authorList>
            <person name="Liu X.-J."/>
            <person name="Du Z.-J."/>
        </authorList>
    </citation>
    <scope>NUCLEOTIDE SEQUENCE [LARGE SCALE GENOMIC DNA]</scope>
    <source>
        <strain evidence="2 3">SDUM461004</strain>
    </source>
</reference>
<dbReference type="Proteomes" id="UP001243717">
    <property type="component" value="Unassembled WGS sequence"/>
</dbReference>
<evidence type="ECO:0000313" key="2">
    <source>
        <dbReference type="EMBL" id="MDQ8195797.1"/>
    </source>
</evidence>
<gene>
    <name evidence="2" type="primary">csb2</name>
    <name evidence="2" type="ORF">QEH59_15295</name>
</gene>
<evidence type="ECO:0000256" key="1">
    <source>
        <dbReference type="SAM" id="MobiDB-lite"/>
    </source>
</evidence>
<dbReference type="NCBIfam" id="TIGR02165">
    <property type="entry name" value="cas5_6_GSU0054"/>
    <property type="match status" value="1"/>
</dbReference>
<sequence>MFALGLHYLSGYAAATEHSDRNRAEWPPHPARIFMALAAGYFETEPTSEDSTAFLEWEEEANALRWLENLPSPALHFTEGSRRSVLDVYVPPNDMTVSKKTVIPAFRSNRQPRTFPKVHLADPNVYLIWQDDQAPETYFAALERLCRKVIRVGHSSSMVQMWIPQPEQVPEPTVVPNSNNHRAPSTCRLRVAGRGTLEYLKSQYNAEASNAFFSAVDAIQSAKGKQKKTLVAEFEQNLGVPYKRNLNPPPSLRPTISTTTDYVPVDENVEIEPATTVFSEQLLILTKEEGPNLGLEATWQLSTALRGAIEKHCHPTPEWISGHKPDGKPSESPHLALFPLAFVGQDYADGHIMGMALALPRCMESREQGRALSRLLYSPDGENAEVTLTLGKLGVWTLKLEERVSPPRTLRNDLIAGGPTGSTTWASVTPMVLDRHPKKDPRTQRAEWFEEVTNIIVSSCKRIGLPKPEKIDLDTTSWHKGAPRSKPGSNGFPLMPARPGGSNRSQIHVWLQFSVPVIGPVLLGSGRYRGYGLCKPMPDIEVQAKKPNHRNQKSTS</sequence>
<keyword evidence="3" id="KW-1185">Reference proteome</keyword>
<comment type="caution">
    <text evidence="2">The sequence shown here is derived from an EMBL/GenBank/DDBJ whole genome shotgun (WGS) entry which is preliminary data.</text>
</comment>
<accession>A0ABU1ALW4</accession>
<name>A0ABU1ALW4_9BACT</name>
<dbReference type="InterPro" id="IPR019089">
    <property type="entry name" value="Cas_GSU0054"/>
</dbReference>
<feature type="region of interest" description="Disordered" evidence="1">
    <location>
        <begin position="472"/>
        <end position="494"/>
    </location>
</feature>
<proteinExistence type="predicted"/>
<organism evidence="2 3">
    <name type="scientific">Thalassobacterium sedimentorum</name>
    <dbReference type="NCBI Taxonomy" id="3041258"/>
    <lineage>
        <taxon>Bacteria</taxon>
        <taxon>Pseudomonadati</taxon>
        <taxon>Verrucomicrobiota</taxon>
        <taxon>Opitutia</taxon>
        <taxon>Puniceicoccales</taxon>
        <taxon>Coraliomargaritaceae</taxon>
        <taxon>Thalassobacterium</taxon>
    </lineage>
</organism>
<dbReference type="EMBL" id="JARXIC010000033">
    <property type="protein sequence ID" value="MDQ8195797.1"/>
    <property type="molecule type" value="Genomic_DNA"/>
</dbReference>
<dbReference type="Pfam" id="PF09609">
    <property type="entry name" value="Cas_GSU0054"/>
    <property type="match status" value="2"/>
</dbReference>
<protein>
    <submittedName>
        <fullName evidence="2">Type I-U CRISPR-associated protein Csb2</fullName>
    </submittedName>
</protein>
<evidence type="ECO:0000313" key="3">
    <source>
        <dbReference type="Proteomes" id="UP001243717"/>
    </source>
</evidence>